<protein>
    <recommendedName>
        <fullName evidence="7">Cadherin domain-containing protein</fullName>
    </recommendedName>
</protein>
<evidence type="ECO:0000256" key="1">
    <source>
        <dbReference type="ARBA" id="ARBA00004370"/>
    </source>
</evidence>
<feature type="region of interest" description="Disordered" evidence="6">
    <location>
        <begin position="81"/>
        <end position="130"/>
    </location>
</feature>
<feature type="region of interest" description="Disordered" evidence="6">
    <location>
        <begin position="1"/>
        <end position="29"/>
    </location>
</feature>
<evidence type="ECO:0000313" key="9">
    <source>
        <dbReference type="Proteomes" id="UP001148018"/>
    </source>
</evidence>
<dbReference type="InterPro" id="IPR002126">
    <property type="entry name" value="Cadherin-like_dom"/>
</dbReference>
<dbReference type="GO" id="GO:0007043">
    <property type="term" value="P:cell-cell junction assembly"/>
    <property type="evidence" value="ECO:0007669"/>
    <property type="project" value="TreeGrafter"/>
</dbReference>
<dbReference type="EMBL" id="JANIIK010000111">
    <property type="protein sequence ID" value="KAJ3595413.1"/>
    <property type="molecule type" value="Genomic_DNA"/>
</dbReference>
<feature type="non-terminal residue" evidence="8">
    <location>
        <position position="1"/>
    </location>
</feature>
<dbReference type="SUPFAM" id="SSF49313">
    <property type="entry name" value="Cadherin-like"/>
    <property type="match status" value="2"/>
</dbReference>
<feature type="domain" description="Cadherin" evidence="7">
    <location>
        <begin position="178"/>
        <end position="219"/>
    </location>
</feature>
<dbReference type="PANTHER" id="PTHR24027">
    <property type="entry name" value="CADHERIN-23"/>
    <property type="match status" value="1"/>
</dbReference>
<dbReference type="PRINTS" id="PR00205">
    <property type="entry name" value="CADHERIN"/>
</dbReference>
<feature type="compositionally biased region" description="Basic and acidic residues" evidence="6">
    <location>
        <begin position="85"/>
        <end position="94"/>
    </location>
</feature>
<feature type="compositionally biased region" description="Polar residues" evidence="6">
    <location>
        <begin position="95"/>
        <end position="108"/>
    </location>
</feature>
<dbReference type="GO" id="GO:0034332">
    <property type="term" value="P:adherens junction organization"/>
    <property type="evidence" value="ECO:0007669"/>
    <property type="project" value="TreeGrafter"/>
</dbReference>
<dbReference type="GO" id="GO:0000902">
    <property type="term" value="P:cell morphogenesis"/>
    <property type="evidence" value="ECO:0007669"/>
    <property type="project" value="TreeGrafter"/>
</dbReference>
<feature type="domain" description="Cadherin" evidence="7">
    <location>
        <begin position="220"/>
        <end position="369"/>
    </location>
</feature>
<dbReference type="InterPro" id="IPR039808">
    <property type="entry name" value="Cadherin"/>
</dbReference>
<sequence length="407" mass="43342">MREAHTQGPKVVRVDGIPEPATGFRGETSGRRLNLTGSYGVLKLLSKENLVRIVNSQLQSFQSSKGGGDHGKKRDLIDVISGRSEAGRAPRRDLTVTQGHSGLENQTAPPGVSPVTNLDPGANHSVHTRPDPFSQSILVLVKGKDKLEMRPTESILSSGGGGGVSGTLRMAVPDLVCESQDQFLVVLQAKDMGGHLGGLSGTTTVTVRLTDVNDNPPRFTQSMWSFSVSELAIPGAEVGRISASDTDVGENARLEYTILEGETGDTFNITGVNQEAVIVLNKASQPTAQWKNSGAVRSAETRERSAELSASDPEALLCITPDSGLITTAMELERECEREHWHNITIITTQSESSTALNFTVGECGGPTARLVLIFHLQPMSRSTSSSSISSTLTLYVPLVLRDGTSG</sequence>
<gene>
    <name evidence="8" type="ORF">NHX12_004717</name>
</gene>
<dbReference type="PROSITE" id="PS00232">
    <property type="entry name" value="CADHERIN_1"/>
    <property type="match status" value="1"/>
</dbReference>
<dbReference type="PANTHER" id="PTHR24027:SF272">
    <property type="entry name" value="CADHERIN-24"/>
    <property type="match status" value="1"/>
</dbReference>
<dbReference type="InterPro" id="IPR020894">
    <property type="entry name" value="Cadherin_CS"/>
</dbReference>
<dbReference type="Proteomes" id="UP001148018">
    <property type="component" value="Unassembled WGS sequence"/>
</dbReference>
<dbReference type="Pfam" id="PF00028">
    <property type="entry name" value="Cadherin"/>
    <property type="match status" value="1"/>
</dbReference>
<keyword evidence="2" id="KW-0677">Repeat</keyword>
<dbReference type="PROSITE" id="PS50268">
    <property type="entry name" value="CADHERIN_2"/>
    <property type="match status" value="2"/>
</dbReference>
<accession>A0A9Q0DXM3</accession>
<dbReference type="GO" id="GO:0005912">
    <property type="term" value="C:adherens junction"/>
    <property type="evidence" value="ECO:0007669"/>
    <property type="project" value="TreeGrafter"/>
</dbReference>
<dbReference type="OrthoDB" id="26203at2759"/>
<dbReference type="AlphaFoldDB" id="A0A9Q0DXM3"/>
<evidence type="ECO:0000256" key="6">
    <source>
        <dbReference type="SAM" id="MobiDB-lite"/>
    </source>
</evidence>
<keyword evidence="4" id="KW-0472">Membrane</keyword>
<dbReference type="GO" id="GO:0016339">
    <property type="term" value="P:calcium-dependent cell-cell adhesion via plasma membrane cell adhesion molecules"/>
    <property type="evidence" value="ECO:0007669"/>
    <property type="project" value="TreeGrafter"/>
</dbReference>
<dbReference type="GO" id="GO:0005509">
    <property type="term" value="F:calcium ion binding"/>
    <property type="evidence" value="ECO:0007669"/>
    <property type="project" value="UniProtKB-UniRule"/>
</dbReference>
<evidence type="ECO:0000256" key="4">
    <source>
        <dbReference type="ARBA" id="ARBA00023136"/>
    </source>
</evidence>
<evidence type="ECO:0000256" key="2">
    <source>
        <dbReference type="ARBA" id="ARBA00022737"/>
    </source>
</evidence>
<evidence type="ECO:0000259" key="7">
    <source>
        <dbReference type="PROSITE" id="PS50268"/>
    </source>
</evidence>
<dbReference type="CDD" id="cd11304">
    <property type="entry name" value="Cadherin_repeat"/>
    <property type="match status" value="2"/>
</dbReference>
<dbReference type="GO" id="GO:0008013">
    <property type="term" value="F:beta-catenin binding"/>
    <property type="evidence" value="ECO:0007669"/>
    <property type="project" value="TreeGrafter"/>
</dbReference>
<organism evidence="8 9">
    <name type="scientific">Muraenolepis orangiensis</name>
    <name type="common">Patagonian moray cod</name>
    <dbReference type="NCBI Taxonomy" id="630683"/>
    <lineage>
        <taxon>Eukaryota</taxon>
        <taxon>Metazoa</taxon>
        <taxon>Chordata</taxon>
        <taxon>Craniata</taxon>
        <taxon>Vertebrata</taxon>
        <taxon>Euteleostomi</taxon>
        <taxon>Actinopterygii</taxon>
        <taxon>Neopterygii</taxon>
        <taxon>Teleostei</taxon>
        <taxon>Neoteleostei</taxon>
        <taxon>Acanthomorphata</taxon>
        <taxon>Zeiogadaria</taxon>
        <taxon>Gadariae</taxon>
        <taxon>Gadiformes</taxon>
        <taxon>Muraenolepidoidei</taxon>
        <taxon>Muraenolepididae</taxon>
        <taxon>Muraenolepis</taxon>
    </lineage>
</organism>
<comment type="caution">
    <text evidence="8">The sequence shown here is derived from an EMBL/GenBank/DDBJ whole genome shotgun (WGS) entry which is preliminary data.</text>
</comment>
<dbReference type="GO" id="GO:0016342">
    <property type="term" value="C:catenin complex"/>
    <property type="evidence" value="ECO:0007669"/>
    <property type="project" value="TreeGrafter"/>
</dbReference>
<dbReference type="InterPro" id="IPR015919">
    <property type="entry name" value="Cadherin-like_sf"/>
</dbReference>
<dbReference type="GO" id="GO:0016477">
    <property type="term" value="P:cell migration"/>
    <property type="evidence" value="ECO:0007669"/>
    <property type="project" value="TreeGrafter"/>
</dbReference>
<name>A0A9Q0DXM3_9TELE</name>
<dbReference type="GO" id="GO:0045296">
    <property type="term" value="F:cadherin binding"/>
    <property type="evidence" value="ECO:0007669"/>
    <property type="project" value="TreeGrafter"/>
</dbReference>
<evidence type="ECO:0000256" key="5">
    <source>
        <dbReference type="PROSITE-ProRule" id="PRU00043"/>
    </source>
</evidence>
<dbReference type="Gene3D" id="2.60.40.60">
    <property type="entry name" value="Cadherins"/>
    <property type="match status" value="2"/>
</dbReference>
<dbReference type="SMART" id="SM00112">
    <property type="entry name" value="CA"/>
    <property type="match status" value="1"/>
</dbReference>
<evidence type="ECO:0000313" key="8">
    <source>
        <dbReference type="EMBL" id="KAJ3595413.1"/>
    </source>
</evidence>
<keyword evidence="9" id="KW-1185">Reference proteome</keyword>
<evidence type="ECO:0000256" key="3">
    <source>
        <dbReference type="ARBA" id="ARBA00022837"/>
    </source>
</evidence>
<dbReference type="GO" id="GO:0007156">
    <property type="term" value="P:homophilic cell adhesion via plasma membrane adhesion molecules"/>
    <property type="evidence" value="ECO:0007669"/>
    <property type="project" value="InterPro"/>
</dbReference>
<reference evidence="8" key="1">
    <citation type="submission" date="2022-07" db="EMBL/GenBank/DDBJ databases">
        <title>Chromosome-level genome of Muraenolepis orangiensis.</title>
        <authorList>
            <person name="Kim J."/>
        </authorList>
    </citation>
    <scope>NUCLEOTIDE SEQUENCE</scope>
    <source>
        <strain evidence="8">KU_S4_2022</strain>
        <tissue evidence="8">Muscle</tissue>
    </source>
</reference>
<keyword evidence="3 5" id="KW-0106">Calcium</keyword>
<dbReference type="GO" id="GO:0044331">
    <property type="term" value="P:cell-cell adhesion mediated by cadherin"/>
    <property type="evidence" value="ECO:0007669"/>
    <property type="project" value="TreeGrafter"/>
</dbReference>
<comment type="subcellular location">
    <subcellularLocation>
        <location evidence="1">Membrane</location>
    </subcellularLocation>
</comment>
<proteinExistence type="predicted"/>